<feature type="compositionally biased region" description="Polar residues" evidence="9">
    <location>
        <begin position="755"/>
        <end position="775"/>
    </location>
</feature>
<feature type="compositionally biased region" description="Polar residues" evidence="9">
    <location>
        <begin position="194"/>
        <end position="214"/>
    </location>
</feature>
<dbReference type="PROSITE" id="PS50172">
    <property type="entry name" value="BRCT"/>
    <property type="match status" value="1"/>
</dbReference>
<dbReference type="InterPro" id="IPR001606">
    <property type="entry name" value="ARID_dom"/>
</dbReference>
<dbReference type="SUPFAM" id="SSF46774">
    <property type="entry name" value="ARID-like"/>
    <property type="match status" value="1"/>
</dbReference>
<dbReference type="InterPro" id="IPR036431">
    <property type="entry name" value="ARID_dom_sf"/>
</dbReference>
<comment type="caution">
    <text evidence="11">The sequence shown here is derived from an EMBL/GenBank/DDBJ whole genome shotgun (WGS) entry which is preliminary data.</text>
</comment>
<sequence>MAPSIVYDGVRGKYEGTLFNGIKFWVSQRVPTRSTILDQIKDNGGKVVPLETKADVLLADHAKKKDAPFHSVSWRYITDSVKNGELANIDDYRIHHPTSNISKSAQPARSTRTPFTEEDNRLLVTWVLKHHDKTAGNSIYVKLAELYSHHTWQSWRDRWVKHYAHLPRHQLPAPFTDDQLPPPAAAPAAAPEPQVTQSPRRATLSSTPLASQPDNAPGVHRYRPVKVPFDKDDDQILKEYVPECERAGYRDKGNKIYIKLAQHFRDHTYHSWRDRWLVFVKPTLSEQPPPPSDKIKEIVDELIREDREKRYAPRSKPPQANQPAATAPSPNTHPDPAVRGTSKPDEPVPFESVAKGGIVRQITRDPEPQMAVPEVPVQEEPESVSTVETAQHTPKPKPRFAPKEPASPSEWAEKDFWKLYGDYTATVGAANVTWAQVGKHAVNLWELWRCAREDDEDHSRRDWQQIAEKLELDWVEEPQVEEQLKAAFERHFFEFEVWSREFEEDEKRRMEEEEEAEEEEEEEEEEKAEEQVEEEEEQKEEQEEEKEEEEEQEEEEEEPDFMSSPPVIGVKRSWPPSGTSPLSVRKRPRYDASSEIPETPETCAERAGQALANRRAGPSETPSRRVRMSYTATPAARDTPTPESEVDLTPSQQLLSELEASTPGHSAQKPRQSTRRIHAREDTSDDESSDAFESMDDLPVPKVRRSLPWETAHRPNQRMPRSQAPTLPPQPAAPRTTVPLACLPQQRPQPALRGTPSSSSSVFQQQKPRTPSLQPSAPRIPASSTPRRLPSRSATPSPHQHQHQHQPPQPVINPGPLVTELIEHGICPTFAACAVITTTCHRELAHKVAKALVANQGIPRRERGVWTKEDDEALREVGDAVDRMGGELPRRTDMKVFGNRLRAYEGFWNLVEKHGGEGVFERRGFLRAFDSV</sequence>
<feature type="compositionally biased region" description="Polar residues" evidence="9">
    <location>
        <begin position="782"/>
        <end position="797"/>
    </location>
</feature>
<dbReference type="InterPro" id="IPR015010">
    <property type="entry name" value="TERF2IP_Myb"/>
</dbReference>
<dbReference type="Gene3D" id="1.10.10.2170">
    <property type="match status" value="1"/>
</dbReference>
<dbReference type="CDD" id="cd11655">
    <property type="entry name" value="rap1_myb-like"/>
    <property type="match status" value="2"/>
</dbReference>
<keyword evidence="7 8" id="KW-0539">Nucleus</keyword>
<keyword evidence="6" id="KW-0804">Transcription</keyword>
<dbReference type="InterPro" id="IPR039595">
    <property type="entry name" value="TE2IP/Rap1"/>
</dbReference>
<keyword evidence="4" id="KW-0805">Transcription regulation</keyword>
<keyword evidence="12" id="KW-1185">Reference proteome</keyword>
<name>A0ABR3VC04_HUMIN</name>
<keyword evidence="5" id="KW-0010">Activator</keyword>
<evidence type="ECO:0000256" key="6">
    <source>
        <dbReference type="ARBA" id="ARBA00023163"/>
    </source>
</evidence>
<evidence type="ECO:0000256" key="9">
    <source>
        <dbReference type="SAM" id="MobiDB-lite"/>
    </source>
</evidence>
<dbReference type="CDD" id="cd16100">
    <property type="entry name" value="ARID"/>
    <property type="match status" value="1"/>
</dbReference>
<feature type="compositionally biased region" description="Low complexity" evidence="9">
    <location>
        <begin position="631"/>
        <end position="642"/>
    </location>
</feature>
<feature type="compositionally biased region" description="Acidic residues" evidence="9">
    <location>
        <begin position="512"/>
        <end position="560"/>
    </location>
</feature>
<comment type="subunit">
    <text evidence="8">Homodimer.</text>
</comment>
<dbReference type="PANTHER" id="PTHR16466">
    <property type="entry name" value="TELOMERE REPEAT-BINDING FACTOR 2-INTERACTING PROTEIN 1"/>
    <property type="match status" value="1"/>
</dbReference>
<dbReference type="Gene3D" id="3.40.50.10190">
    <property type="entry name" value="BRCT domain"/>
    <property type="match status" value="1"/>
</dbReference>
<organism evidence="11 12">
    <name type="scientific">Humicola insolens</name>
    <name type="common">Soft-rot fungus</name>
    <dbReference type="NCBI Taxonomy" id="85995"/>
    <lineage>
        <taxon>Eukaryota</taxon>
        <taxon>Fungi</taxon>
        <taxon>Dikarya</taxon>
        <taxon>Ascomycota</taxon>
        <taxon>Pezizomycotina</taxon>
        <taxon>Sordariomycetes</taxon>
        <taxon>Sordariomycetidae</taxon>
        <taxon>Sordariales</taxon>
        <taxon>Chaetomiaceae</taxon>
        <taxon>Mycothermus</taxon>
    </lineage>
</organism>
<evidence type="ECO:0000313" key="12">
    <source>
        <dbReference type="Proteomes" id="UP001583172"/>
    </source>
</evidence>
<evidence type="ECO:0000259" key="10">
    <source>
        <dbReference type="PROSITE" id="PS50172"/>
    </source>
</evidence>
<evidence type="ECO:0000256" key="7">
    <source>
        <dbReference type="ARBA" id="ARBA00023242"/>
    </source>
</evidence>
<dbReference type="Pfam" id="PF08914">
    <property type="entry name" value="Myb_Rap1"/>
    <property type="match status" value="2"/>
</dbReference>
<reference evidence="11 12" key="1">
    <citation type="journal article" date="2024" name="Commun. Biol.">
        <title>Comparative genomic analysis of thermophilic fungi reveals convergent evolutionary adaptations and gene losses.</title>
        <authorList>
            <person name="Steindorff A.S."/>
            <person name="Aguilar-Pontes M.V."/>
            <person name="Robinson A.J."/>
            <person name="Andreopoulos B."/>
            <person name="LaButti K."/>
            <person name="Kuo A."/>
            <person name="Mondo S."/>
            <person name="Riley R."/>
            <person name="Otillar R."/>
            <person name="Haridas S."/>
            <person name="Lipzen A."/>
            <person name="Grimwood J."/>
            <person name="Schmutz J."/>
            <person name="Clum A."/>
            <person name="Reid I.D."/>
            <person name="Moisan M.C."/>
            <person name="Butler G."/>
            <person name="Nguyen T.T.M."/>
            <person name="Dewar K."/>
            <person name="Conant G."/>
            <person name="Drula E."/>
            <person name="Henrissat B."/>
            <person name="Hansel C."/>
            <person name="Singer S."/>
            <person name="Hutchinson M.I."/>
            <person name="de Vries R.P."/>
            <person name="Natvig D.O."/>
            <person name="Powell A.J."/>
            <person name="Tsang A."/>
            <person name="Grigoriev I.V."/>
        </authorList>
    </citation>
    <scope>NUCLEOTIDE SEQUENCE [LARGE SCALE GENOMIC DNA]</scope>
    <source>
        <strain evidence="11 12">CBS 620.91</strain>
    </source>
</reference>
<dbReference type="Pfam" id="PF16589">
    <property type="entry name" value="BRCT_2"/>
    <property type="match status" value="1"/>
</dbReference>
<feature type="compositionally biased region" description="Low complexity" evidence="9">
    <location>
        <begin position="317"/>
        <end position="332"/>
    </location>
</feature>
<dbReference type="InterPro" id="IPR001357">
    <property type="entry name" value="BRCT_dom"/>
</dbReference>
<feature type="domain" description="BRCT" evidence="10">
    <location>
        <begin position="14"/>
        <end position="94"/>
    </location>
</feature>
<evidence type="ECO:0000256" key="1">
    <source>
        <dbReference type="ARBA" id="ARBA00010467"/>
    </source>
</evidence>
<dbReference type="InterPro" id="IPR038104">
    <property type="entry name" value="Rap1_C_sf"/>
</dbReference>
<comment type="function">
    <text evidence="8">Involved in the regulation of telomere length, clustering and has a specific role in telomere position effect (TPE).</text>
</comment>
<dbReference type="Proteomes" id="UP001583172">
    <property type="component" value="Unassembled WGS sequence"/>
</dbReference>
<comment type="subcellular location">
    <subcellularLocation>
        <location evidence="8">Nucleus</location>
    </subcellularLocation>
    <subcellularLocation>
        <location evidence="8">Chromosome</location>
        <location evidence="8">Telomere</location>
    </subcellularLocation>
</comment>
<evidence type="ECO:0000313" key="11">
    <source>
        <dbReference type="EMBL" id="KAL1838906.1"/>
    </source>
</evidence>
<keyword evidence="2 8" id="KW-0158">Chromosome</keyword>
<dbReference type="Gene3D" id="1.10.150.60">
    <property type="entry name" value="ARID DNA-binding domain"/>
    <property type="match status" value="1"/>
</dbReference>
<dbReference type="SUPFAM" id="SSF52113">
    <property type="entry name" value="BRCT domain"/>
    <property type="match status" value="1"/>
</dbReference>
<feature type="compositionally biased region" description="Acidic residues" evidence="9">
    <location>
        <begin position="683"/>
        <end position="696"/>
    </location>
</feature>
<gene>
    <name evidence="11" type="ORF">VTJ49DRAFT_2070</name>
</gene>
<protein>
    <recommendedName>
        <fullName evidence="8">DNA-binding protein RAP1</fullName>
    </recommendedName>
</protein>
<keyword evidence="3 8" id="KW-0779">Telomere</keyword>
<feature type="compositionally biased region" description="Basic and acidic residues" evidence="9">
    <location>
        <begin position="502"/>
        <end position="511"/>
    </location>
</feature>
<feature type="region of interest" description="Disordered" evidence="9">
    <location>
        <begin position="309"/>
        <end position="408"/>
    </location>
</feature>
<feature type="region of interest" description="Disordered" evidence="9">
    <location>
        <begin position="502"/>
        <end position="816"/>
    </location>
</feature>
<comment type="similarity">
    <text evidence="1 8">Belongs to the RAP1 family.</text>
</comment>
<dbReference type="Pfam" id="PF01388">
    <property type="entry name" value="ARID"/>
    <property type="match status" value="1"/>
</dbReference>
<feature type="region of interest" description="Disordered" evidence="9">
    <location>
        <begin position="172"/>
        <end position="222"/>
    </location>
</feature>
<dbReference type="PANTHER" id="PTHR16466:SF6">
    <property type="entry name" value="TELOMERIC REPEAT-BINDING FACTOR 2-INTERACTING PROTEIN 1"/>
    <property type="match status" value="1"/>
</dbReference>
<dbReference type="InterPro" id="IPR036420">
    <property type="entry name" value="BRCT_dom_sf"/>
</dbReference>
<dbReference type="InterPro" id="IPR021661">
    <property type="entry name" value="Rap1_C"/>
</dbReference>
<dbReference type="Gene3D" id="1.10.10.60">
    <property type="entry name" value="Homeodomain-like"/>
    <property type="match status" value="2"/>
</dbReference>
<evidence type="ECO:0000256" key="2">
    <source>
        <dbReference type="ARBA" id="ARBA00022454"/>
    </source>
</evidence>
<proteinExistence type="inferred from homology"/>
<dbReference type="SUPFAM" id="SSF46689">
    <property type="entry name" value="Homeodomain-like"/>
    <property type="match status" value="2"/>
</dbReference>
<evidence type="ECO:0000256" key="5">
    <source>
        <dbReference type="ARBA" id="ARBA00023159"/>
    </source>
</evidence>
<dbReference type="Pfam" id="PF11626">
    <property type="entry name" value="Rap1_C"/>
    <property type="match status" value="1"/>
</dbReference>
<evidence type="ECO:0000256" key="4">
    <source>
        <dbReference type="ARBA" id="ARBA00023015"/>
    </source>
</evidence>
<dbReference type="InterPro" id="IPR009057">
    <property type="entry name" value="Homeodomain-like_sf"/>
</dbReference>
<dbReference type="EMBL" id="JAZGSY010000186">
    <property type="protein sequence ID" value="KAL1838906.1"/>
    <property type="molecule type" value="Genomic_DNA"/>
</dbReference>
<accession>A0ABR3VC04</accession>
<evidence type="ECO:0000256" key="8">
    <source>
        <dbReference type="RuleBase" id="RU367107"/>
    </source>
</evidence>
<evidence type="ECO:0000256" key="3">
    <source>
        <dbReference type="ARBA" id="ARBA00022895"/>
    </source>
</evidence>